<dbReference type="OrthoDB" id="5572844at2759"/>
<accession>A0A1Y2HZ85</accession>
<dbReference type="InterPro" id="IPR018608">
    <property type="entry name" value="Gti1/Pac2"/>
</dbReference>
<name>A0A1Y2HZ85_9FUNG</name>
<dbReference type="EMBL" id="MCFL01000006">
    <property type="protein sequence ID" value="ORZ39033.1"/>
    <property type="molecule type" value="Genomic_DNA"/>
</dbReference>
<comment type="caution">
    <text evidence="2">The sequence shown here is derived from an EMBL/GenBank/DDBJ whole genome shotgun (WGS) entry which is preliminary data.</text>
</comment>
<evidence type="ECO:0000313" key="3">
    <source>
        <dbReference type="Proteomes" id="UP000193411"/>
    </source>
</evidence>
<dbReference type="PANTHER" id="PTHR28027:SF1">
    <property type="entry name" value="CAMP INDEPENDENT REGULATORY PROTEIN (AFU_ORTHOLOGUE AFUA_3G09640)"/>
    <property type="match status" value="1"/>
</dbReference>
<keyword evidence="3" id="KW-1185">Reference proteome</keyword>
<dbReference type="Proteomes" id="UP000193411">
    <property type="component" value="Unassembled WGS sequence"/>
</dbReference>
<reference evidence="2 3" key="1">
    <citation type="submission" date="2016-07" db="EMBL/GenBank/DDBJ databases">
        <title>Pervasive Adenine N6-methylation of Active Genes in Fungi.</title>
        <authorList>
            <consortium name="DOE Joint Genome Institute"/>
            <person name="Mondo S.J."/>
            <person name="Dannebaum R.O."/>
            <person name="Kuo R.C."/>
            <person name="Labutti K."/>
            <person name="Haridas S."/>
            <person name="Kuo A."/>
            <person name="Salamov A."/>
            <person name="Ahrendt S.R."/>
            <person name="Lipzen A."/>
            <person name="Sullivan W."/>
            <person name="Andreopoulos W.B."/>
            <person name="Clum A."/>
            <person name="Lindquist E."/>
            <person name="Daum C."/>
            <person name="Ramamoorthy G.K."/>
            <person name="Gryganskyi A."/>
            <person name="Culley D."/>
            <person name="Magnuson J.K."/>
            <person name="James T.Y."/>
            <person name="O'Malley M.A."/>
            <person name="Stajich J.E."/>
            <person name="Spatafora J.W."/>
            <person name="Visel A."/>
            <person name="Grigoriev I.V."/>
        </authorList>
    </citation>
    <scope>NUCLEOTIDE SEQUENCE [LARGE SCALE GENOMIC DNA]</scope>
    <source>
        <strain evidence="2 3">PL171</strain>
    </source>
</reference>
<feature type="compositionally biased region" description="Low complexity" evidence="1">
    <location>
        <begin position="88"/>
        <end position="104"/>
    </location>
</feature>
<dbReference type="AlphaFoldDB" id="A0A1Y2HZ85"/>
<feature type="region of interest" description="Disordered" evidence="1">
    <location>
        <begin position="81"/>
        <end position="111"/>
    </location>
</feature>
<proteinExistence type="predicted"/>
<protein>
    <submittedName>
        <fullName evidence="2">Gti1/Pac2 family-domain-containing protein</fullName>
    </submittedName>
</protein>
<dbReference type="Pfam" id="PF09729">
    <property type="entry name" value="Gti1_Pac2"/>
    <property type="match status" value="1"/>
</dbReference>
<feature type="non-terminal residue" evidence="2">
    <location>
        <position position="154"/>
    </location>
</feature>
<dbReference type="GO" id="GO:0003677">
    <property type="term" value="F:DNA binding"/>
    <property type="evidence" value="ECO:0007669"/>
    <property type="project" value="TreeGrafter"/>
</dbReference>
<sequence length="154" mass="17380">METWFGAVRSLYDAILIIEGARTGALPRLTRRLKEDERTNIIQSGSVFVFEEGESQIRRWADSKTWSSSRVRGHFLVYHSVEPGQDYPPNRGSGSPEPNSPESSALRKSGLSVSTIHGQKMRLIAYFTQADLDRLPTVDQEPRLANVRIPDGFY</sequence>
<evidence type="ECO:0000256" key="1">
    <source>
        <dbReference type="SAM" id="MobiDB-lite"/>
    </source>
</evidence>
<gene>
    <name evidence="2" type="ORF">BCR44DRAFT_1372370</name>
</gene>
<organism evidence="2 3">
    <name type="scientific">Catenaria anguillulae PL171</name>
    <dbReference type="NCBI Taxonomy" id="765915"/>
    <lineage>
        <taxon>Eukaryota</taxon>
        <taxon>Fungi</taxon>
        <taxon>Fungi incertae sedis</taxon>
        <taxon>Blastocladiomycota</taxon>
        <taxon>Blastocladiomycetes</taxon>
        <taxon>Blastocladiales</taxon>
        <taxon>Catenariaceae</taxon>
        <taxon>Catenaria</taxon>
    </lineage>
</organism>
<dbReference type="PANTHER" id="PTHR28027">
    <property type="entry name" value="TRANSCRIPTIONAL REGULATOR MIT1"/>
    <property type="match status" value="1"/>
</dbReference>
<evidence type="ECO:0000313" key="2">
    <source>
        <dbReference type="EMBL" id="ORZ39033.1"/>
    </source>
</evidence>